<organism evidence="8 9">
    <name type="scientific">Metapseudomonas resinovorans</name>
    <name type="common">Pseudomonas resinovorans</name>
    <dbReference type="NCBI Taxonomy" id="53412"/>
    <lineage>
        <taxon>Bacteria</taxon>
        <taxon>Pseudomonadati</taxon>
        <taxon>Pseudomonadota</taxon>
        <taxon>Gammaproteobacteria</taxon>
        <taxon>Pseudomonadales</taxon>
        <taxon>Pseudomonadaceae</taxon>
        <taxon>Metapseudomonas</taxon>
    </lineage>
</organism>
<evidence type="ECO:0000256" key="4">
    <source>
        <dbReference type="ARBA" id="ARBA00022695"/>
    </source>
</evidence>
<accession>A0ABT4Y6Y0</accession>
<dbReference type="InterPro" id="IPR029494">
    <property type="entry name" value="DarT"/>
</dbReference>
<comment type="similarity">
    <text evidence="6">Belongs to the DarT ADP-ribosyltransferase family.</text>
</comment>
<proteinExistence type="inferred from homology"/>
<gene>
    <name evidence="8" type="ORF">NNO07_16070</name>
</gene>
<evidence type="ECO:0000313" key="8">
    <source>
        <dbReference type="EMBL" id="MDA8484589.1"/>
    </source>
</evidence>
<comment type="caution">
    <text evidence="8">The sequence shown here is derived from an EMBL/GenBank/DDBJ whole genome shotgun (WGS) entry which is preliminary data.</text>
</comment>
<dbReference type="PROSITE" id="PS52018">
    <property type="entry name" value="DART"/>
    <property type="match status" value="1"/>
</dbReference>
<dbReference type="Pfam" id="PF14487">
    <property type="entry name" value="DarT"/>
    <property type="match status" value="1"/>
</dbReference>
<comment type="caution">
    <text evidence="6">Lacks conserved residue(s) required for the propagation of feature annotation.</text>
</comment>
<evidence type="ECO:0000313" key="9">
    <source>
        <dbReference type="Proteomes" id="UP001211689"/>
    </source>
</evidence>
<sequence length="203" mass="23743">MERTVKKLGVKYLCHFTRGENIENILSNGIIPRSILERGTDQAIFNDQFRMDGNKDASCFSIGFPNYKMFYRLRKQDEKRPWVVVVLSESLLWEKRCYFYKENAAAASMRIGGLESKVGVSALREMYVEWPGKPSRANLNIQEEWPTNPQAEVMIEGVVEPQYIRGVAVNSTGIRDYLHQRHPMYKISYYPSFFGPRIDYEHW</sequence>
<dbReference type="RefSeq" id="WP_271471290.1">
    <property type="nucleotide sequence ID" value="NZ_JANEWF010000018.1"/>
</dbReference>
<comment type="catalytic activity">
    <reaction evidence="6">
        <text>a thymidine in DNA + NAD(+) = an N-(ADP-alpha-D-ribosyl)-thymidine in DNA + nicotinamide + H(+)</text>
        <dbReference type="Rhea" id="RHEA:71651"/>
        <dbReference type="Rhea" id="RHEA-COMP:13556"/>
        <dbReference type="Rhea" id="RHEA-COMP:18051"/>
        <dbReference type="ChEBI" id="CHEBI:15378"/>
        <dbReference type="ChEBI" id="CHEBI:17154"/>
        <dbReference type="ChEBI" id="CHEBI:57540"/>
        <dbReference type="ChEBI" id="CHEBI:137386"/>
        <dbReference type="ChEBI" id="CHEBI:191199"/>
    </reaction>
</comment>
<name>A0ABT4Y6Y0_METRE</name>
<keyword evidence="1 6" id="KW-1277">Toxin-antitoxin system</keyword>
<evidence type="ECO:0000259" key="7">
    <source>
        <dbReference type="PROSITE" id="PS52018"/>
    </source>
</evidence>
<keyword evidence="4 6" id="KW-0548">Nucleotidyltransferase</keyword>
<protein>
    <submittedName>
        <fullName evidence="8">DUF4433 domain-containing protein</fullName>
    </submittedName>
</protein>
<keyword evidence="2 6" id="KW-0328">Glycosyltransferase</keyword>
<reference evidence="8 9" key="1">
    <citation type="submission" date="2022-07" db="EMBL/GenBank/DDBJ databases">
        <title>Genome Analysis of Selected Gammaproteobacteria from Nigerian Food snails.</title>
        <authorList>
            <person name="Okafor A.C."/>
        </authorList>
    </citation>
    <scope>NUCLEOTIDE SEQUENCE [LARGE SCALE GENOMIC DNA]</scope>
    <source>
        <strain evidence="8 9">Awg 2</strain>
    </source>
</reference>
<evidence type="ECO:0000256" key="1">
    <source>
        <dbReference type="ARBA" id="ARBA00022649"/>
    </source>
</evidence>
<evidence type="ECO:0000256" key="5">
    <source>
        <dbReference type="ARBA" id="ARBA00023125"/>
    </source>
</evidence>
<keyword evidence="9" id="KW-1185">Reference proteome</keyword>
<evidence type="ECO:0000256" key="2">
    <source>
        <dbReference type="ARBA" id="ARBA00022676"/>
    </source>
</evidence>
<keyword evidence="3 6" id="KW-0808">Transferase</keyword>
<keyword evidence="5 6" id="KW-0238">DNA-binding</keyword>
<evidence type="ECO:0000256" key="3">
    <source>
        <dbReference type="ARBA" id="ARBA00022679"/>
    </source>
</evidence>
<feature type="binding site" evidence="6">
    <location>
        <begin position="15"/>
        <end position="17"/>
    </location>
    <ligand>
        <name>NAD(+)</name>
        <dbReference type="ChEBI" id="CHEBI:57540"/>
    </ligand>
</feature>
<feature type="active site" description="Proton acceptor" evidence="6">
    <location>
        <position position="50"/>
    </location>
</feature>
<feature type="active site" evidence="6">
    <location>
        <position position="152"/>
    </location>
</feature>
<dbReference type="EMBL" id="JANEWF010000018">
    <property type="protein sequence ID" value="MDA8484589.1"/>
    <property type="molecule type" value="Genomic_DNA"/>
</dbReference>
<dbReference type="Proteomes" id="UP001211689">
    <property type="component" value="Unassembled WGS sequence"/>
</dbReference>
<feature type="domain" description="DarT" evidence="7">
    <location>
        <begin position="11"/>
        <end position="200"/>
    </location>
</feature>
<feature type="binding site" evidence="6">
    <location>
        <position position="50"/>
    </location>
    <ligand>
        <name>NAD(+)</name>
        <dbReference type="ChEBI" id="CHEBI:57540"/>
    </ligand>
</feature>
<evidence type="ECO:0000256" key="6">
    <source>
        <dbReference type="PROSITE-ProRule" id="PRU01362"/>
    </source>
</evidence>